<name>A0A1P8UJB4_9GAMM</name>
<accession>A0A1P8UJB4</accession>
<evidence type="ECO:0000313" key="2">
    <source>
        <dbReference type="EMBL" id="APZ43923.1"/>
    </source>
</evidence>
<dbReference type="GO" id="GO:0006270">
    <property type="term" value="P:DNA replication initiation"/>
    <property type="evidence" value="ECO:0007669"/>
    <property type="project" value="TreeGrafter"/>
</dbReference>
<dbReference type="SUPFAM" id="SSF52540">
    <property type="entry name" value="P-loop containing nucleoside triphosphate hydrolases"/>
    <property type="match status" value="1"/>
</dbReference>
<dbReference type="EMBL" id="CP019434">
    <property type="protein sequence ID" value="APZ43923.1"/>
    <property type="molecule type" value="Genomic_DNA"/>
</dbReference>
<dbReference type="PANTHER" id="PTHR30050">
    <property type="entry name" value="CHROMOSOMAL REPLICATION INITIATOR PROTEIN DNAA"/>
    <property type="match status" value="1"/>
</dbReference>
<feature type="domain" description="Hda lid" evidence="1">
    <location>
        <begin position="171"/>
        <end position="230"/>
    </location>
</feature>
<proteinExistence type="predicted"/>
<dbReference type="STRING" id="1765967.BW247_13170"/>
<reference evidence="2 3" key="1">
    <citation type="submission" date="2017-01" db="EMBL/GenBank/DDBJ databases">
        <title>Draft sequence of Acidihalobacter ferrooxidans strain DSM 14175 (strain V8).</title>
        <authorList>
            <person name="Khaleque H.N."/>
            <person name="Ramsay J.P."/>
            <person name="Murphy R.J.T."/>
            <person name="Kaksonen A.H."/>
            <person name="Boxall N.J."/>
            <person name="Watkin E.L.J."/>
        </authorList>
    </citation>
    <scope>NUCLEOTIDE SEQUENCE [LARGE SCALE GENOMIC DNA]</scope>
    <source>
        <strain evidence="2 3">V8</strain>
    </source>
</reference>
<dbReference type="InterPro" id="IPR027417">
    <property type="entry name" value="P-loop_NTPase"/>
</dbReference>
<dbReference type="Pfam" id="PF22688">
    <property type="entry name" value="Hda_lid"/>
    <property type="match status" value="1"/>
</dbReference>
<evidence type="ECO:0000313" key="3">
    <source>
        <dbReference type="Proteomes" id="UP000243807"/>
    </source>
</evidence>
<dbReference type="Gene3D" id="1.10.8.60">
    <property type="match status" value="1"/>
</dbReference>
<protein>
    <submittedName>
        <fullName evidence="2">DnaA regulatory inactivator Hda</fullName>
    </submittedName>
</protein>
<dbReference type="PANTHER" id="PTHR30050:SF5">
    <property type="entry name" value="DNAA REGULATORY INACTIVATOR HDA"/>
    <property type="match status" value="1"/>
</dbReference>
<dbReference type="OrthoDB" id="9784878at2"/>
<dbReference type="InterPro" id="IPR055199">
    <property type="entry name" value="Hda_lid"/>
</dbReference>
<dbReference type="Proteomes" id="UP000243807">
    <property type="component" value="Chromosome"/>
</dbReference>
<evidence type="ECO:0000259" key="1">
    <source>
        <dbReference type="Pfam" id="PF22688"/>
    </source>
</evidence>
<dbReference type="KEGG" id="afy:BW247_13170"/>
<dbReference type="NCBIfam" id="TIGR03420">
    <property type="entry name" value="DnaA_homol_Hda"/>
    <property type="match status" value="1"/>
</dbReference>
<organism evidence="2 3">
    <name type="scientific">Acidihalobacter ferrooxydans</name>
    <dbReference type="NCBI Taxonomy" id="1765967"/>
    <lineage>
        <taxon>Bacteria</taxon>
        <taxon>Pseudomonadati</taxon>
        <taxon>Pseudomonadota</taxon>
        <taxon>Gammaproteobacteria</taxon>
        <taxon>Chromatiales</taxon>
        <taxon>Ectothiorhodospiraceae</taxon>
        <taxon>Acidihalobacter</taxon>
    </lineage>
</organism>
<dbReference type="InterPro" id="IPR017788">
    <property type="entry name" value="Hda"/>
</dbReference>
<gene>
    <name evidence="2" type="ORF">BW247_13170</name>
</gene>
<sequence>MPVPDQLALNVHLRADATFAAFVPAAGQDDLVAGLRAFAGGIGSEVQWYVWGAAQTGKTHLAQAACHAAAQAGLSTAYLPLREFSAYGVEALDGMAGLGLLALDDADRVWADTAWAHSLFALINAAREQGTRLLFTASVRPPDEVLPDLRSRLLWGPVYQLQRLTDPELETLIQHAATLRGFALGDSEVQYLLRHGPREPRGLIALLERVDQASLRAKRKVTVPFIRTVLETVDVDTSTLRPVNPDV</sequence>
<keyword evidence="3" id="KW-1185">Reference proteome</keyword>
<dbReference type="AlphaFoldDB" id="A0A1P8UJB4"/>
<dbReference type="GO" id="GO:0032297">
    <property type="term" value="P:negative regulation of DNA-templated DNA replication initiation"/>
    <property type="evidence" value="ECO:0007669"/>
    <property type="project" value="InterPro"/>
</dbReference>
<dbReference type="Gene3D" id="3.40.50.300">
    <property type="entry name" value="P-loop containing nucleotide triphosphate hydrolases"/>
    <property type="match status" value="1"/>
</dbReference>